<comment type="similarity">
    <text evidence="2 10">Belongs to the FAD-binding oxidoreductase/transferase type 4 family.</text>
</comment>
<dbReference type="GO" id="GO:0008609">
    <property type="term" value="F:alkylglycerone-phosphate synthase activity"/>
    <property type="evidence" value="ECO:0007669"/>
    <property type="project" value="UniProtKB-EC"/>
</dbReference>
<sequence>MVSRLNQLTNQIASGDGDDDDVGKRDTIRWDGWGYDDTFFHIIPNTDLIRVSGHRYDVSGLTMPNLLPFMKSRGVSQTATANDVVDINQVAIPFSVSNDDFVASLPASIIVDLSPACRIRHSHGHSLQEIYNLRKGLVERVPDSVAYVNSESDVKELISRATQHSVVLIPFGGGTSVSQALKCNPNESRHICSVDLSQMNSVLWVDKENLTAEVQCGAIGPEIERVLSQNGLCLGHEPDSHEFSTLGGWIATRASGMKKNAYGNIEDIVLRITCITPSGVLEEFGRCPRQSTGPDIKQLVLGSEGILGIITSAVLRVRPLPVSTEYASLIFPDFASGVAFMRQVSRQRVAPASIRLVDNEQFQFGNAIKPEEKRSWVNARFQDSFRKWIITKLGYDLKQIVACTILFEGNSSEIRRQKWRILSIGWEFGGRSAGSDAGRRGYRLTFLIAYIRDFTLSLGLLAESFETSVEWDRVVSLCDNVKKRIKQSCDDAGALIPPFISCRVTQVYDTGACIYFYFGLVPDGVDNPVEAFTKIEHEARQEVLRSGGSLSHHHGVGQIRKQFMGQVTSAASLSLLKAVKRQVDPSNVFAVGNLVD</sequence>
<dbReference type="InterPro" id="IPR025650">
    <property type="entry name" value="Alkyl-DHAP_Synthase"/>
</dbReference>
<dbReference type="Pfam" id="PF01565">
    <property type="entry name" value="FAD_binding_4"/>
    <property type="match status" value="1"/>
</dbReference>
<dbReference type="InterPro" id="IPR016171">
    <property type="entry name" value="Vanillyl_alc_oxidase_C-sub2"/>
</dbReference>
<dbReference type="InterPro" id="IPR016169">
    <property type="entry name" value="FAD-bd_PCMH_sub2"/>
</dbReference>
<dbReference type="GO" id="GO:0008611">
    <property type="term" value="P:ether lipid biosynthetic process"/>
    <property type="evidence" value="ECO:0007669"/>
    <property type="project" value="UniProtKB-UniPathway"/>
</dbReference>
<dbReference type="PANTHER" id="PTHR46568">
    <property type="entry name" value="ALKYLDIHYDROXYACETONEPHOSPHATE SYNTHASE, PEROXISOMAL"/>
    <property type="match status" value="1"/>
</dbReference>
<comment type="pathway">
    <text evidence="1 10">Glycerolipid metabolism; ether lipid biosynthesis.</text>
</comment>
<dbReference type="Gene3D" id="3.30.43.10">
    <property type="entry name" value="Uridine Diphospho-n-acetylenolpyruvylglucosamine Reductase, domain 2"/>
    <property type="match status" value="1"/>
</dbReference>
<comment type="cofactor">
    <cofactor evidence="8 10">
        <name>FAD</name>
        <dbReference type="ChEBI" id="CHEBI:57692"/>
    </cofactor>
</comment>
<protein>
    <recommendedName>
        <fullName evidence="3 10">Alkylglycerone-phosphate synthase</fullName>
        <shortName evidence="10">Alkyl-DHAP synthase</shortName>
        <ecNumber evidence="3 10">2.5.1.26</ecNumber>
    </recommendedName>
</protein>
<feature type="binding site" evidence="8">
    <location>
        <begin position="252"/>
        <end position="255"/>
    </location>
    <ligand>
        <name>FAD</name>
        <dbReference type="ChEBI" id="CHEBI:57692"/>
    </ligand>
</feature>
<name>A0A0H5QFH4_9EUKA</name>
<dbReference type="Gene3D" id="3.30.70.3450">
    <property type="match status" value="1"/>
</dbReference>
<dbReference type="GO" id="GO:0005777">
    <property type="term" value="C:peroxisome"/>
    <property type="evidence" value="ECO:0007669"/>
    <property type="project" value="UniProtKB-SubCell"/>
</dbReference>
<dbReference type="InterPro" id="IPR016166">
    <property type="entry name" value="FAD-bd_PCMH"/>
</dbReference>
<evidence type="ECO:0000256" key="3">
    <source>
        <dbReference type="ARBA" id="ARBA00012385"/>
    </source>
</evidence>
<feature type="active site" description="Proton donor/acceptor" evidence="6">
    <location>
        <position position="515"/>
    </location>
</feature>
<evidence type="ECO:0000256" key="10">
    <source>
        <dbReference type="RuleBase" id="RU363113"/>
    </source>
</evidence>
<dbReference type="Gene3D" id="3.30.300.330">
    <property type="match status" value="1"/>
</dbReference>
<dbReference type="InterPro" id="IPR036318">
    <property type="entry name" value="FAD-bd_PCMH-like_sf"/>
</dbReference>
<feature type="domain" description="FAD-binding PCMH-type" evidence="12">
    <location>
        <begin position="138"/>
        <end position="320"/>
    </location>
</feature>
<keyword evidence="10" id="KW-0443">Lipid metabolism</keyword>
<dbReference type="PROSITE" id="PS51387">
    <property type="entry name" value="FAD_PCMH"/>
    <property type="match status" value="1"/>
</dbReference>
<evidence type="ECO:0000256" key="4">
    <source>
        <dbReference type="ARBA" id="ARBA00022630"/>
    </source>
</evidence>
<dbReference type="InterPro" id="IPR006094">
    <property type="entry name" value="Oxid_FAD_bind_N"/>
</dbReference>
<keyword evidence="10" id="KW-0808">Transferase</keyword>
<comment type="function">
    <text evidence="10">Catalyzes the exchange of an acyl for a long-chain alkyl group and the formation of the ether bond in the biosynthesis of ether phospholipids.</text>
</comment>
<comment type="catalytic activity">
    <reaction evidence="10">
        <text>a long chain fatty alcohol + a 1-acylglycerone 3-phosphate = a 1-O-alkylglycerone 3-phosphate + a long-chain fatty acid + H(+)</text>
        <dbReference type="Rhea" id="RHEA:36171"/>
        <dbReference type="ChEBI" id="CHEBI:15378"/>
        <dbReference type="ChEBI" id="CHEBI:17135"/>
        <dbReference type="ChEBI" id="CHEBI:57534"/>
        <dbReference type="ChEBI" id="CHEBI:57560"/>
        <dbReference type="ChEBI" id="CHEBI:73315"/>
        <dbReference type="EC" id="2.5.1.26"/>
    </reaction>
</comment>
<feature type="site" description="Important for enzyme activity" evidence="9">
    <location>
        <position position="355"/>
    </location>
</feature>
<dbReference type="SUPFAM" id="SSF56176">
    <property type="entry name" value="FAD-binding/transporter-associated domain-like"/>
    <property type="match status" value="1"/>
</dbReference>
<feature type="compositionally biased region" description="Polar residues" evidence="11">
    <location>
        <begin position="1"/>
        <end position="13"/>
    </location>
</feature>
<dbReference type="GO" id="GO:0071949">
    <property type="term" value="F:FAD binding"/>
    <property type="evidence" value="ECO:0007669"/>
    <property type="project" value="InterPro"/>
</dbReference>
<dbReference type="InterPro" id="IPR016167">
    <property type="entry name" value="FAD-bd_PCMH_sub1"/>
</dbReference>
<proteinExistence type="inferred from homology"/>
<evidence type="ECO:0000256" key="1">
    <source>
        <dbReference type="ARBA" id="ARBA00004670"/>
    </source>
</evidence>
<feature type="region of interest" description="Disordered" evidence="11">
    <location>
        <begin position="1"/>
        <end position="21"/>
    </location>
</feature>
<feature type="binding site" evidence="8">
    <location>
        <begin position="170"/>
        <end position="176"/>
    </location>
    <ligand>
        <name>FAD</name>
        <dbReference type="ChEBI" id="CHEBI:57692"/>
    </ligand>
</feature>
<evidence type="ECO:0000256" key="7">
    <source>
        <dbReference type="PIRSR" id="PIRSR625650-2"/>
    </source>
</evidence>
<dbReference type="AlphaFoldDB" id="A0A0H5QFH4"/>
<dbReference type="Gene3D" id="1.10.45.10">
    <property type="entry name" value="Vanillyl-alcohol Oxidase, Chain A, domain 4"/>
    <property type="match status" value="1"/>
</dbReference>
<dbReference type="InterPro" id="IPR016164">
    <property type="entry name" value="FAD-linked_Oxase-like_C"/>
</dbReference>
<dbReference type="InterPro" id="IPR004113">
    <property type="entry name" value="FAD-bd_oxidored_4_C"/>
</dbReference>
<evidence type="ECO:0000256" key="2">
    <source>
        <dbReference type="ARBA" id="ARBA00008000"/>
    </source>
</evidence>
<accession>A0A0H5QFH4</accession>
<evidence type="ECO:0000256" key="6">
    <source>
        <dbReference type="PIRSR" id="PIRSR625650-1"/>
    </source>
</evidence>
<dbReference type="SUPFAM" id="SSF55103">
    <property type="entry name" value="FAD-linked oxidases, C-terminal domain"/>
    <property type="match status" value="1"/>
</dbReference>
<dbReference type="EC" id="2.5.1.26" evidence="3 10"/>
<evidence type="ECO:0000256" key="9">
    <source>
        <dbReference type="PIRSR" id="PIRSR625650-4"/>
    </source>
</evidence>
<dbReference type="PANTHER" id="PTHR46568:SF1">
    <property type="entry name" value="ALKYLDIHYDROXYACETONEPHOSPHATE SYNTHASE, PEROXISOMAL"/>
    <property type="match status" value="1"/>
</dbReference>
<evidence type="ECO:0000313" key="13">
    <source>
        <dbReference type="EMBL" id="CRZ00710.1"/>
    </source>
</evidence>
<evidence type="ECO:0000256" key="5">
    <source>
        <dbReference type="ARBA" id="ARBA00022827"/>
    </source>
</evidence>
<evidence type="ECO:0000259" key="12">
    <source>
        <dbReference type="PROSITE" id="PS51387"/>
    </source>
</evidence>
<reference evidence="13" key="1">
    <citation type="submission" date="2015-04" db="EMBL/GenBank/DDBJ databases">
        <title>The genome sequence of the plant pathogenic Rhizarian Plasmodiophora brassicae reveals insights in its biotrophic life cycle and the origin of chitin synthesis.</title>
        <authorList>
            <person name="Schwelm A."/>
            <person name="Fogelqvist J."/>
            <person name="Knaust A."/>
            <person name="Julke S."/>
            <person name="Lilja T."/>
            <person name="Dhandapani V."/>
            <person name="Bonilla-Rosso G."/>
            <person name="Karlsson M."/>
            <person name="Shevchenko A."/>
            <person name="Choi S.R."/>
            <person name="Kim H.G."/>
            <person name="Park J.Y."/>
            <person name="Lim Y.P."/>
            <person name="Ludwig-Muller J."/>
            <person name="Dixelius C."/>
        </authorList>
    </citation>
    <scope>NUCLEOTIDE SEQUENCE</scope>
    <source>
        <tissue evidence="13">Potato root galls</tissue>
    </source>
</reference>
<keyword evidence="10" id="KW-0444">Lipid biosynthesis</keyword>
<keyword evidence="4 10" id="KW-0285">Flavoprotein</keyword>
<dbReference type="Gene3D" id="3.30.465.10">
    <property type="match status" value="1"/>
</dbReference>
<evidence type="ECO:0000256" key="8">
    <source>
        <dbReference type="PIRSR" id="PIRSR625650-3"/>
    </source>
</evidence>
<keyword evidence="10" id="KW-0576">Peroxisome</keyword>
<feature type="binding site" evidence="8">
    <location>
        <begin position="304"/>
        <end position="310"/>
    </location>
    <ligand>
        <name>FAD</name>
        <dbReference type="ChEBI" id="CHEBI:57692"/>
    </ligand>
</feature>
<feature type="binding site" evidence="7">
    <location>
        <position position="452"/>
    </location>
    <ligand>
        <name>substrate</name>
    </ligand>
</feature>
<comment type="subcellular location">
    <subcellularLocation>
        <location evidence="10">Peroxisome</location>
    </subcellularLocation>
</comment>
<keyword evidence="5 8" id="KW-0274">FAD</keyword>
<evidence type="ECO:0000256" key="11">
    <source>
        <dbReference type="SAM" id="MobiDB-lite"/>
    </source>
</evidence>
<comment type="subunit">
    <text evidence="10">Homodimer.</text>
</comment>
<organism evidence="13">
    <name type="scientific">Spongospora subterranea</name>
    <dbReference type="NCBI Taxonomy" id="70186"/>
    <lineage>
        <taxon>Eukaryota</taxon>
        <taxon>Sar</taxon>
        <taxon>Rhizaria</taxon>
        <taxon>Endomyxa</taxon>
        <taxon>Phytomyxea</taxon>
        <taxon>Plasmodiophorida</taxon>
        <taxon>Plasmodiophoridae</taxon>
        <taxon>Spongospora</taxon>
    </lineage>
</organism>
<dbReference type="Pfam" id="PF02913">
    <property type="entry name" value="FAD-oxidase_C"/>
    <property type="match status" value="1"/>
</dbReference>
<feature type="binding site" evidence="8">
    <location>
        <begin position="239"/>
        <end position="245"/>
    </location>
    <ligand>
        <name>FAD</name>
        <dbReference type="ChEBI" id="CHEBI:57692"/>
    </ligand>
</feature>
<dbReference type="EMBL" id="HACM01000268">
    <property type="protein sequence ID" value="CRZ00710.1"/>
    <property type="molecule type" value="Transcribed_RNA"/>
</dbReference>
<dbReference type="UniPathway" id="UPA00781"/>